<keyword evidence="7 12" id="KW-1133">Transmembrane helix</keyword>
<feature type="signal peptide" evidence="13">
    <location>
        <begin position="1"/>
        <end position="20"/>
    </location>
</feature>
<evidence type="ECO:0000256" key="1">
    <source>
        <dbReference type="ARBA" id="ARBA00004251"/>
    </source>
</evidence>
<dbReference type="PROSITE" id="PS50268">
    <property type="entry name" value="CADHERIN_2"/>
    <property type="match status" value="5"/>
</dbReference>
<evidence type="ECO:0000256" key="7">
    <source>
        <dbReference type="ARBA" id="ARBA00022989"/>
    </source>
</evidence>
<dbReference type="PROSITE" id="PS00232">
    <property type="entry name" value="CADHERIN_1"/>
    <property type="match status" value="2"/>
</dbReference>
<dbReference type="Pfam" id="PF01049">
    <property type="entry name" value="CADH_Y-type_LIR"/>
    <property type="match status" value="1"/>
</dbReference>
<keyword evidence="3 13" id="KW-0732">Signal</keyword>
<feature type="transmembrane region" description="Helical" evidence="12">
    <location>
        <begin position="603"/>
        <end position="624"/>
    </location>
</feature>
<dbReference type="CDD" id="cd11304">
    <property type="entry name" value="Cadherin_repeat"/>
    <property type="match status" value="4"/>
</dbReference>
<dbReference type="InterPro" id="IPR020894">
    <property type="entry name" value="Cadherin_CS"/>
</dbReference>
<dbReference type="SMART" id="SM00112">
    <property type="entry name" value="CA"/>
    <property type="match status" value="5"/>
</dbReference>
<dbReference type="EMBL" id="CAWYQH010000096">
    <property type="protein sequence ID" value="CAK8682675.1"/>
    <property type="molecule type" value="Genomic_DNA"/>
</dbReference>
<comment type="function">
    <text evidence="11">Cadherins are calcium-dependent cell adhesion proteins.</text>
</comment>
<evidence type="ECO:0000256" key="6">
    <source>
        <dbReference type="ARBA" id="ARBA00022889"/>
    </source>
</evidence>
<evidence type="ECO:0000256" key="11">
    <source>
        <dbReference type="RuleBase" id="RU004357"/>
    </source>
</evidence>
<organism evidence="15 16">
    <name type="scientific">Clavelina lepadiformis</name>
    <name type="common">Light-bulb sea squirt</name>
    <name type="synonym">Ascidia lepadiformis</name>
    <dbReference type="NCBI Taxonomy" id="159417"/>
    <lineage>
        <taxon>Eukaryota</taxon>
        <taxon>Metazoa</taxon>
        <taxon>Chordata</taxon>
        <taxon>Tunicata</taxon>
        <taxon>Ascidiacea</taxon>
        <taxon>Aplousobranchia</taxon>
        <taxon>Clavelinidae</taxon>
        <taxon>Clavelina</taxon>
    </lineage>
</organism>
<keyword evidence="16" id="KW-1185">Reference proteome</keyword>
<dbReference type="Pfam" id="PF00028">
    <property type="entry name" value="Cadherin"/>
    <property type="match status" value="4"/>
</dbReference>
<dbReference type="PRINTS" id="PR00205">
    <property type="entry name" value="CADHERIN"/>
</dbReference>
<evidence type="ECO:0000256" key="12">
    <source>
        <dbReference type="SAM" id="Phobius"/>
    </source>
</evidence>
<dbReference type="SUPFAM" id="SSF49313">
    <property type="entry name" value="Cadherin-like"/>
    <property type="match status" value="5"/>
</dbReference>
<dbReference type="Gene3D" id="4.10.900.10">
    <property type="entry name" value="TCF3-CBD (Catenin binding domain)"/>
    <property type="match status" value="1"/>
</dbReference>
<dbReference type="InterPro" id="IPR002126">
    <property type="entry name" value="Cadherin-like_dom"/>
</dbReference>
<evidence type="ECO:0000313" key="16">
    <source>
        <dbReference type="Proteomes" id="UP001642483"/>
    </source>
</evidence>
<dbReference type="InterPro" id="IPR027397">
    <property type="entry name" value="Catenin-bd_sf"/>
</dbReference>
<gene>
    <name evidence="15" type="ORF">CVLEPA_LOCUS13320</name>
</gene>
<evidence type="ECO:0000313" key="15">
    <source>
        <dbReference type="EMBL" id="CAK8682675.1"/>
    </source>
</evidence>
<feature type="domain" description="Cadherin" evidence="14">
    <location>
        <begin position="375"/>
        <end position="474"/>
    </location>
</feature>
<protein>
    <recommendedName>
        <fullName evidence="14">Cadherin domain-containing protein</fullName>
    </recommendedName>
</protein>
<sequence length="827" mass="91960">MSRIVGYVLVSLCVLWAVDSSSIGREIKQLASRHDATVIYQERILSRQKRWEFQTFSILENMPGPQLITTLHSSFDNDTGNVKYSIEGQGVGLTFQVNENSGDLILKHALDREVQSSYLLTVSARDSNGVEVEPSSTIKIVLQDRNDNPPIFSLASHYATVKERSRSGQLVTTITATDADDPAGPFGQLVYRLLPSDGSTKFMIIPDTGEIKITTSNLDRETADTYELVIEARDDPYEDNGRSATTTLTVSVTDVNDNGPMFIRKPYIPAISEDSDIGFVVMRVHAKDTDLRDNARNIYTILEGADSSKFSMETIGNHGVIKVAQPLDYESTKNHEYHIRIKVRNTVLSYLGTPLEDYADVVISVIDVNESPIFEKSQYTFSVSEDAKKMFPIQAVKATDPEGDTFRYFIDDTSNKFIIGPTSGMISVVGKLDRESEDQYIVTVKAGSPDRLDVAGKAEVVIQVNDVNDHPPIPLGGEKLEVVLCNNLEDKTQALKPTIEMTDLDDPDKNGPPFHFRSTNDPVYKRHFKLVDNGDSTATLHTVHNDFESYSAEEYQVPIFVQDSGKPTNNATYYVTVKVCHCSDEGKPLCDALAQVAGIQMEVLIVLLCVFVILLVLVVALITIRRRRRAREDTLIKSSISTCDDEVRENIIDYNEEGGGEEDTAAFDLSALQKDYCSSTSGSQVKIIQNYPSSSSTKVSMLTPYDFSTGKRRNVASQDVRDFIVDRKTEEDSDDLKLAYDSLQMYAYEGEGSEAGSLSSLCTSSVDEDQNYDYLQQWGPRFSRLSNIYGAGRAYFSDDESNDDALSVLSSQLGRTTLNRPRRISPC</sequence>
<evidence type="ECO:0000256" key="5">
    <source>
        <dbReference type="ARBA" id="ARBA00022837"/>
    </source>
</evidence>
<comment type="subcellular location">
    <subcellularLocation>
        <location evidence="1 10">Cell membrane</location>
        <topology evidence="1 10">Single-pass type I membrane protein</topology>
    </subcellularLocation>
</comment>
<name>A0ABP0FU74_CLALP</name>
<feature type="chain" id="PRO_5045627010" description="Cadherin domain-containing protein" evidence="13">
    <location>
        <begin position="21"/>
        <end position="827"/>
    </location>
</feature>
<feature type="domain" description="Cadherin" evidence="14">
    <location>
        <begin position="153"/>
        <end position="262"/>
    </location>
</feature>
<feature type="domain" description="Cadherin" evidence="14">
    <location>
        <begin position="263"/>
        <end position="374"/>
    </location>
</feature>
<reference evidence="15 16" key="1">
    <citation type="submission" date="2024-02" db="EMBL/GenBank/DDBJ databases">
        <authorList>
            <person name="Daric V."/>
            <person name="Darras S."/>
        </authorList>
    </citation>
    <scope>NUCLEOTIDE SEQUENCE [LARGE SCALE GENOMIC DNA]</scope>
</reference>
<evidence type="ECO:0000256" key="9">
    <source>
        <dbReference type="PROSITE-ProRule" id="PRU00043"/>
    </source>
</evidence>
<keyword evidence="4" id="KW-0677">Repeat</keyword>
<dbReference type="Proteomes" id="UP001642483">
    <property type="component" value="Unassembled WGS sequence"/>
</dbReference>
<dbReference type="InterPro" id="IPR015919">
    <property type="entry name" value="Cadherin-like_sf"/>
</dbReference>
<comment type="caution">
    <text evidence="15">The sequence shown here is derived from an EMBL/GenBank/DDBJ whole genome shotgun (WGS) entry which is preliminary data.</text>
</comment>
<keyword evidence="6 10" id="KW-0130">Cell adhesion</keyword>
<keyword evidence="5 9" id="KW-0106">Calcium</keyword>
<feature type="domain" description="Cadherin" evidence="14">
    <location>
        <begin position="498"/>
        <end position="590"/>
    </location>
</feature>
<feature type="domain" description="Cadherin" evidence="14">
    <location>
        <begin position="50"/>
        <end position="152"/>
    </location>
</feature>
<evidence type="ECO:0000256" key="3">
    <source>
        <dbReference type="ARBA" id="ARBA00022729"/>
    </source>
</evidence>
<evidence type="ECO:0000256" key="10">
    <source>
        <dbReference type="RuleBase" id="RU003318"/>
    </source>
</evidence>
<evidence type="ECO:0000256" key="8">
    <source>
        <dbReference type="ARBA" id="ARBA00023136"/>
    </source>
</evidence>
<evidence type="ECO:0000259" key="14">
    <source>
        <dbReference type="PROSITE" id="PS50268"/>
    </source>
</evidence>
<accession>A0ABP0FU74</accession>
<evidence type="ECO:0000256" key="13">
    <source>
        <dbReference type="SAM" id="SignalP"/>
    </source>
</evidence>
<proteinExistence type="predicted"/>
<evidence type="ECO:0000256" key="2">
    <source>
        <dbReference type="ARBA" id="ARBA00022692"/>
    </source>
</evidence>
<dbReference type="Gene3D" id="2.60.40.60">
    <property type="entry name" value="Cadherins"/>
    <property type="match status" value="5"/>
</dbReference>
<dbReference type="PANTHER" id="PTHR24027:SF422">
    <property type="entry name" value="CADHERIN DOMAIN-CONTAINING PROTEIN"/>
    <property type="match status" value="1"/>
</dbReference>
<keyword evidence="2 10" id="KW-0812">Transmembrane</keyword>
<keyword evidence="8 12" id="KW-0472">Membrane</keyword>
<dbReference type="PANTHER" id="PTHR24027">
    <property type="entry name" value="CADHERIN-23"/>
    <property type="match status" value="1"/>
</dbReference>
<dbReference type="InterPro" id="IPR039808">
    <property type="entry name" value="Cadherin"/>
</dbReference>
<evidence type="ECO:0000256" key="4">
    <source>
        <dbReference type="ARBA" id="ARBA00022737"/>
    </source>
</evidence>
<dbReference type="InterPro" id="IPR000233">
    <property type="entry name" value="Cadherin_Y-type_LIR"/>
</dbReference>